<comment type="caution">
    <text evidence="1">The sequence shown here is derived from an EMBL/GenBank/DDBJ whole genome shotgun (WGS) entry which is preliminary data.</text>
</comment>
<sequence length="190" mass="20167">MGSSAVILITRNTRRLITATTTNNRHIRDPGLAKWDSGGLAKWDSGSLETGDGLRYPVEYIVQKTSWSVGVYDHGTKKEVGPGHQFRGDRPLPRTGVLCSMLSTSHRGTVKNCCAAFLRYDLSLGSSDSTPTNYPGAAATPGTALVRQKGHSGTDTGAAAQPLVSTVQTSTACKSRPGYALRISLALTKC</sequence>
<reference evidence="1 2" key="1">
    <citation type="submission" date="2023-01" db="EMBL/GenBank/DDBJ databases">
        <title>Analysis of 21 Apiospora genomes using comparative genomics revels a genus with tremendous synthesis potential of carbohydrate active enzymes and secondary metabolites.</title>
        <authorList>
            <person name="Sorensen T."/>
        </authorList>
    </citation>
    <scope>NUCLEOTIDE SEQUENCE [LARGE SCALE GENOMIC DNA]</scope>
    <source>
        <strain evidence="1 2">CBS 20057</strain>
    </source>
</reference>
<dbReference type="EMBL" id="JAQQWI010000018">
    <property type="protein sequence ID" value="KAK8001844.1"/>
    <property type="molecule type" value="Genomic_DNA"/>
</dbReference>
<proteinExistence type="predicted"/>
<organism evidence="1 2">
    <name type="scientific">Apiospora marii</name>
    <dbReference type="NCBI Taxonomy" id="335849"/>
    <lineage>
        <taxon>Eukaryota</taxon>
        <taxon>Fungi</taxon>
        <taxon>Dikarya</taxon>
        <taxon>Ascomycota</taxon>
        <taxon>Pezizomycotina</taxon>
        <taxon>Sordariomycetes</taxon>
        <taxon>Xylariomycetidae</taxon>
        <taxon>Amphisphaeriales</taxon>
        <taxon>Apiosporaceae</taxon>
        <taxon>Apiospora</taxon>
    </lineage>
</organism>
<evidence type="ECO:0000313" key="2">
    <source>
        <dbReference type="Proteomes" id="UP001396898"/>
    </source>
</evidence>
<gene>
    <name evidence="1" type="ORF">PG991_014066</name>
</gene>
<keyword evidence="2" id="KW-1185">Reference proteome</keyword>
<evidence type="ECO:0000313" key="1">
    <source>
        <dbReference type="EMBL" id="KAK8001844.1"/>
    </source>
</evidence>
<accession>A0ABR1R9R5</accession>
<dbReference type="Proteomes" id="UP001396898">
    <property type="component" value="Unassembled WGS sequence"/>
</dbReference>
<name>A0ABR1R9R5_9PEZI</name>
<protein>
    <submittedName>
        <fullName evidence="1">Uncharacterized protein</fullName>
    </submittedName>
</protein>